<evidence type="ECO:0000256" key="4">
    <source>
        <dbReference type="ARBA" id="ARBA00022692"/>
    </source>
</evidence>
<evidence type="ECO:0000313" key="10">
    <source>
        <dbReference type="EMBL" id="CCH70015.1"/>
    </source>
</evidence>
<accession>N0E2Q0</accession>
<feature type="transmembrane region" description="Helical" evidence="9">
    <location>
        <begin position="320"/>
        <end position="345"/>
    </location>
</feature>
<dbReference type="OrthoDB" id="3348156at2"/>
<dbReference type="eggNOG" id="COG5650">
    <property type="taxonomic scope" value="Bacteria"/>
</dbReference>
<dbReference type="InterPro" id="IPR018584">
    <property type="entry name" value="GT87"/>
</dbReference>
<dbReference type="AlphaFoldDB" id="N0E2Q0"/>
<evidence type="ECO:0000256" key="2">
    <source>
        <dbReference type="ARBA" id="ARBA00022475"/>
    </source>
</evidence>
<dbReference type="Pfam" id="PF09594">
    <property type="entry name" value="GT87"/>
    <property type="match status" value="1"/>
</dbReference>
<evidence type="ECO:0000256" key="8">
    <source>
        <dbReference type="SAM" id="MobiDB-lite"/>
    </source>
</evidence>
<evidence type="ECO:0000256" key="1">
    <source>
        <dbReference type="ARBA" id="ARBA00004651"/>
    </source>
</evidence>
<evidence type="ECO:0000256" key="5">
    <source>
        <dbReference type="ARBA" id="ARBA00022989"/>
    </source>
</evidence>
<feature type="transmembrane region" description="Helical" evidence="9">
    <location>
        <begin position="234"/>
        <end position="251"/>
    </location>
</feature>
<gene>
    <name evidence="10" type="ORF">BN10_480014</name>
</gene>
<name>N0E2Q0_9MICO</name>
<keyword evidence="2" id="KW-1003">Cell membrane</keyword>
<dbReference type="RefSeq" id="WP_010849891.1">
    <property type="nucleotide sequence ID" value="NZ_HF570956.1"/>
</dbReference>
<keyword evidence="11" id="KW-1185">Reference proteome</keyword>
<comment type="subcellular location">
    <subcellularLocation>
        <location evidence="1">Cell membrane</location>
        <topology evidence="1">Multi-pass membrane protein</topology>
    </subcellularLocation>
</comment>
<evidence type="ECO:0000313" key="11">
    <source>
        <dbReference type="Proteomes" id="UP000013167"/>
    </source>
</evidence>
<comment type="similarity">
    <text evidence="7">Belongs to the glycosyltransferase 87 family.</text>
</comment>
<sequence length="448" mass="45916">MPHTPSPPAHLAWAGGPLGRYAVRSARGIDRRLLGAGPLVVAALACVLVALLRLQSCFATGWSGRTPTTRMCPSDLATAVGADNLGRGLAAYLSGDLDVRQPPLTAAVMSLIGGVTDAPTLLTAQQALVITWAVLAVVLLGLMAVRVATVPGADPTQVVLSPVAALTVLVSPDLLGVALATLGLVAWLRRRAALAGVLLGLAVMARTYPLVLLAVMVAVVLVRDPQRRPDLRPLALGALGGVVAVALPLAWHPGTVISAWRAWWAAGTSLGSPWHVPSLVGTGVPDPLAVALAVLGWVAAAFVVALLLTRRGPAPSLAGLALVAVAIVLVTGTAAPPGASLWLVPLAALAGVRWRDHLVWAACEGAYFVAHWLFVNGLVEHTKGLPAGWYAVFLLVRLAGIAWLARAAVPSISGRHAPTGTLDRLPSACGKPPPVVGDAAYPPVTEGP</sequence>
<comment type="caution">
    <text evidence="10">The sequence shown here is derived from an EMBL/GenBank/DDBJ whole genome shotgun (WGS) entry which is preliminary data.</text>
</comment>
<keyword evidence="6 9" id="KW-0472">Membrane</keyword>
<evidence type="ECO:0000256" key="7">
    <source>
        <dbReference type="ARBA" id="ARBA00024033"/>
    </source>
</evidence>
<dbReference type="EMBL" id="CAIZ01000117">
    <property type="protein sequence ID" value="CCH70015.1"/>
    <property type="molecule type" value="Genomic_DNA"/>
</dbReference>
<proteinExistence type="inferred from homology"/>
<feature type="transmembrane region" description="Helical" evidence="9">
    <location>
        <begin position="288"/>
        <end position="308"/>
    </location>
</feature>
<feature type="transmembrane region" description="Helical" evidence="9">
    <location>
        <begin position="127"/>
        <end position="147"/>
    </location>
</feature>
<evidence type="ECO:0000256" key="3">
    <source>
        <dbReference type="ARBA" id="ARBA00022679"/>
    </source>
</evidence>
<evidence type="ECO:0000256" key="6">
    <source>
        <dbReference type="ARBA" id="ARBA00023136"/>
    </source>
</evidence>
<feature type="transmembrane region" description="Helical" evidence="9">
    <location>
        <begin position="194"/>
        <end position="222"/>
    </location>
</feature>
<organism evidence="10 11">
    <name type="scientific">Phycicoccus elongatus Lp2</name>
    <dbReference type="NCBI Taxonomy" id="1193181"/>
    <lineage>
        <taxon>Bacteria</taxon>
        <taxon>Bacillati</taxon>
        <taxon>Actinomycetota</taxon>
        <taxon>Actinomycetes</taxon>
        <taxon>Micrococcales</taxon>
        <taxon>Intrasporangiaceae</taxon>
        <taxon>Phycicoccus</taxon>
    </lineage>
</organism>
<protein>
    <submittedName>
        <fullName evidence="10">Putative transmembrane protein</fullName>
    </submittedName>
</protein>
<dbReference type="GO" id="GO:0016758">
    <property type="term" value="F:hexosyltransferase activity"/>
    <property type="evidence" value="ECO:0007669"/>
    <property type="project" value="InterPro"/>
</dbReference>
<dbReference type="GO" id="GO:0005886">
    <property type="term" value="C:plasma membrane"/>
    <property type="evidence" value="ECO:0007669"/>
    <property type="project" value="UniProtKB-SubCell"/>
</dbReference>
<keyword evidence="4 9" id="KW-0812">Transmembrane</keyword>
<dbReference type="HOGENOM" id="CLU_028876_1_0_11"/>
<feature type="region of interest" description="Disordered" evidence="8">
    <location>
        <begin position="423"/>
        <end position="448"/>
    </location>
</feature>
<keyword evidence="3" id="KW-0808">Transferase</keyword>
<keyword evidence="5 9" id="KW-1133">Transmembrane helix</keyword>
<dbReference type="STRING" id="1193181.BN10_480014"/>
<feature type="transmembrane region" description="Helical" evidence="9">
    <location>
        <begin position="357"/>
        <end position="375"/>
    </location>
</feature>
<dbReference type="Proteomes" id="UP000013167">
    <property type="component" value="Unassembled WGS sequence"/>
</dbReference>
<evidence type="ECO:0000256" key="9">
    <source>
        <dbReference type="SAM" id="Phobius"/>
    </source>
</evidence>
<feature type="transmembrane region" description="Helical" evidence="9">
    <location>
        <begin position="33"/>
        <end position="52"/>
    </location>
</feature>
<feature type="transmembrane region" description="Helical" evidence="9">
    <location>
        <begin position="387"/>
        <end position="405"/>
    </location>
</feature>
<reference evidence="10 11" key="1">
    <citation type="journal article" date="2013" name="ISME J.">
        <title>A metabolic model for members of the genus Tetrasphaera involved in enhanced biological phosphorus removal.</title>
        <authorList>
            <person name="Kristiansen R."/>
            <person name="Nguyen H.T.T."/>
            <person name="Saunders A.M."/>
            <person name="Nielsen J.L."/>
            <person name="Wimmer R."/>
            <person name="Le V.Q."/>
            <person name="McIlroy S.J."/>
            <person name="Petrovski S."/>
            <person name="Seviour R.J."/>
            <person name="Calteau A."/>
            <person name="Nielsen K.L."/>
            <person name="Nielsen P.H."/>
        </authorList>
    </citation>
    <scope>NUCLEOTIDE SEQUENCE [LARGE SCALE GENOMIC DNA]</scope>
    <source>
        <strain evidence="10 11">Lp2</strain>
    </source>
</reference>
<feature type="transmembrane region" description="Helical" evidence="9">
    <location>
        <begin position="159"/>
        <end position="188"/>
    </location>
</feature>